<dbReference type="PANTHER" id="PTHR42852">
    <property type="entry name" value="THIOL:DISULFIDE INTERCHANGE PROTEIN DSBE"/>
    <property type="match status" value="1"/>
</dbReference>
<protein>
    <submittedName>
        <fullName evidence="6">Thiol-disulfide isomerase or thioredoxin</fullName>
    </submittedName>
</protein>
<evidence type="ECO:0000313" key="7">
    <source>
        <dbReference type="Proteomes" id="UP000183209"/>
    </source>
</evidence>
<keyword evidence="6" id="KW-0413">Isomerase</keyword>
<evidence type="ECO:0000256" key="3">
    <source>
        <dbReference type="ARBA" id="ARBA00023157"/>
    </source>
</evidence>
<keyword evidence="4" id="KW-0676">Redox-active center</keyword>
<comment type="subcellular location">
    <subcellularLocation>
        <location evidence="1">Cell envelope</location>
    </subcellularLocation>
</comment>
<dbReference type="PROSITE" id="PS51352">
    <property type="entry name" value="THIOREDOXIN_2"/>
    <property type="match status" value="1"/>
</dbReference>
<dbReference type="CDD" id="cd02966">
    <property type="entry name" value="TlpA_like_family"/>
    <property type="match status" value="1"/>
</dbReference>
<dbReference type="AlphaFoldDB" id="A0A1I6QSA5"/>
<keyword evidence="2" id="KW-0201">Cytochrome c-type biogenesis</keyword>
<gene>
    <name evidence="6" type="ORF">SAMN04487906_0831</name>
</gene>
<sequence>MKLHSILFIILSLILTNNRGYPQSQSSQEEKDWKEFNELKLLYYNTPEQEAKAKSPSLLVYKRYEDEVYSKRSVMAEKFMNNYPESKYYKEVLQWYLSAFFLPVFIPETIEKERLEILNAFYGPDKWKGADRFRRVLPINKSAMELWLEKGNKYVEKFLASNASPQDKFEIEQSLINRDVFIANRWFVGLERESLEEDFWEQFYQFYWESIYQRIEQLFYKYSELESMTHYANRFVKYVTDHSKVPSLRKYYWQRFYEFTNEKEHAKHKGISALQKVALDNLKALNTQDMNDNKAKSKALEMSFTAMDGTKVNLKNMRGKVVLIDFWSTYCPPCIKEMPHVKELYDKYKDNGFEVIGIIANGEESREQIMKIMEKTRATWPQRLDKASNVSVSYHSLYNINSLPTVWLLDKEGRIVDRNARGERLEPLIRKYLELD</sequence>
<dbReference type="EMBL" id="FPAG01000002">
    <property type="protein sequence ID" value="SFS55335.1"/>
    <property type="molecule type" value="Genomic_DNA"/>
</dbReference>
<name>A0A1I6QSA5_9FLAO</name>
<dbReference type="GO" id="GO:0030313">
    <property type="term" value="C:cell envelope"/>
    <property type="evidence" value="ECO:0007669"/>
    <property type="project" value="UniProtKB-SubCell"/>
</dbReference>
<dbReference type="InterPro" id="IPR050553">
    <property type="entry name" value="Thioredoxin_ResA/DsbE_sf"/>
</dbReference>
<dbReference type="SUPFAM" id="SSF52833">
    <property type="entry name" value="Thioredoxin-like"/>
    <property type="match status" value="1"/>
</dbReference>
<dbReference type="GO" id="GO:0017004">
    <property type="term" value="P:cytochrome complex assembly"/>
    <property type="evidence" value="ECO:0007669"/>
    <property type="project" value="UniProtKB-KW"/>
</dbReference>
<dbReference type="PANTHER" id="PTHR42852:SF6">
    <property type="entry name" value="THIOL:DISULFIDE INTERCHANGE PROTEIN DSBE"/>
    <property type="match status" value="1"/>
</dbReference>
<evidence type="ECO:0000313" key="6">
    <source>
        <dbReference type="EMBL" id="SFS55335.1"/>
    </source>
</evidence>
<keyword evidence="3" id="KW-1015">Disulfide bond</keyword>
<evidence type="ECO:0000256" key="4">
    <source>
        <dbReference type="ARBA" id="ARBA00023284"/>
    </source>
</evidence>
<accession>A0A1I6QSA5</accession>
<dbReference type="RefSeq" id="WP_074977116.1">
    <property type="nucleotide sequence ID" value="NZ_FPAG01000002.1"/>
</dbReference>
<evidence type="ECO:0000256" key="2">
    <source>
        <dbReference type="ARBA" id="ARBA00022748"/>
    </source>
</evidence>
<organism evidence="6 7">
    <name type="scientific">Zhouia amylolytica</name>
    <dbReference type="NCBI Taxonomy" id="376730"/>
    <lineage>
        <taxon>Bacteria</taxon>
        <taxon>Pseudomonadati</taxon>
        <taxon>Bacteroidota</taxon>
        <taxon>Flavobacteriia</taxon>
        <taxon>Flavobacteriales</taxon>
        <taxon>Flavobacteriaceae</taxon>
        <taxon>Zhouia</taxon>
    </lineage>
</organism>
<dbReference type="InterPro" id="IPR013740">
    <property type="entry name" value="Redoxin"/>
</dbReference>
<reference evidence="6 7" key="1">
    <citation type="submission" date="2016-10" db="EMBL/GenBank/DDBJ databases">
        <authorList>
            <person name="de Groot N.N."/>
        </authorList>
    </citation>
    <scope>NUCLEOTIDE SEQUENCE [LARGE SCALE GENOMIC DNA]</scope>
    <source>
        <strain evidence="6 7">CGMCC 1.6114</strain>
    </source>
</reference>
<dbReference type="GO" id="GO:0016853">
    <property type="term" value="F:isomerase activity"/>
    <property type="evidence" value="ECO:0007669"/>
    <property type="project" value="UniProtKB-KW"/>
</dbReference>
<dbReference type="Pfam" id="PF08534">
    <property type="entry name" value="Redoxin"/>
    <property type="match status" value="1"/>
</dbReference>
<dbReference type="GO" id="GO:0016491">
    <property type="term" value="F:oxidoreductase activity"/>
    <property type="evidence" value="ECO:0007669"/>
    <property type="project" value="InterPro"/>
</dbReference>
<proteinExistence type="predicted"/>
<evidence type="ECO:0000259" key="5">
    <source>
        <dbReference type="PROSITE" id="PS51352"/>
    </source>
</evidence>
<feature type="domain" description="Thioredoxin" evidence="5">
    <location>
        <begin position="293"/>
        <end position="436"/>
    </location>
</feature>
<dbReference type="Proteomes" id="UP000183209">
    <property type="component" value="Unassembled WGS sequence"/>
</dbReference>
<dbReference type="OrthoDB" id="1069091at2"/>
<dbReference type="InterPro" id="IPR036249">
    <property type="entry name" value="Thioredoxin-like_sf"/>
</dbReference>
<dbReference type="Gene3D" id="3.40.30.10">
    <property type="entry name" value="Glutaredoxin"/>
    <property type="match status" value="1"/>
</dbReference>
<evidence type="ECO:0000256" key="1">
    <source>
        <dbReference type="ARBA" id="ARBA00004196"/>
    </source>
</evidence>
<dbReference type="InterPro" id="IPR013766">
    <property type="entry name" value="Thioredoxin_domain"/>
</dbReference>